<gene>
    <name evidence="10" type="ORF">ENT37_01380</name>
</gene>
<dbReference type="GO" id="GO:0005524">
    <property type="term" value="F:ATP binding"/>
    <property type="evidence" value="ECO:0007669"/>
    <property type="project" value="UniProtKB-KW"/>
</dbReference>
<dbReference type="GO" id="GO:0019301">
    <property type="term" value="P:rhamnose catabolic process"/>
    <property type="evidence" value="ECO:0007669"/>
    <property type="project" value="InterPro"/>
</dbReference>
<organism evidence="10">
    <name type="scientific">Anaerolinea thermolimosa</name>
    <dbReference type="NCBI Taxonomy" id="229919"/>
    <lineage>
        <taxon>Bacteria</taxon>
        <taxon>Bacillati</taxon>
        <taxon>Chloroflexota</taxon>
        <taxon>Anaerolineae</taxon>
        <taxon>Anaerolineales</taxon>
        <taxon>Anaerolineaceae</taxon>
        <taxon>Anaerolinea</taxon>
    </lineage>
</organism>
<dbReference type="CDD" id="cd07771">
    <property type="entry name" value="ASKHA_NBD_FGGY_RhaB-like"/>
    <property type="match status" value="1"/>
</dbReference>
<dbReference type="InterPro" id="IPR018485">
    <property type="entry name" value="FGGY_C"/>
</dbReference>
<dbReference type="GO" id="GO:0004370">
    <property type="term" value="F:glycerol kinase activity"/>
    <property type="evidence" value="ECO:0007669"/>
    <property type="project" value="TreeGrafter"/>
</dbReference>
<dbReference type="Pfam" id="PF00370">
    <property type="entry name" value="FGGY_N"/>
    <property type="match status" value="1"/>
</dbReference>
<evidence type="ECO:0000256" key="1">
    <source>
        <dbReference type="ARBA" id="ARBA00009156"/>
    </source>
</evidence>
<feature type="domain" description="Carbohydrate kinase FGGY N-terminal" evidence="8">
    <location>
        <begin position="6"/>
        <end position="246"/>
    </location>
</feature>
<evidence type="ECO:0000259" key="8">
    <source>
        <dbReference type="Pfam" id="PF00370"/>
    </source>
</evidence>
<dbReference type="PANTHER" id="PTHR10196">
    <property type="entry name" value="SUGAR KINASE"/>
    <property type="match status" value="1"/>
</dbReference>
<comment type="caution">
    <text evidence="10">The sequence shown here is derived from an EMBL/GenBank/DDBJ whole genome shotgun (WGS) entry which is preliminary data.</text>
</comment>
<evidence type="ECO:0000259" key="9">
    <source>
        <dbReference type="Pfam" id="PF02782"/>
    </source>
</evidence>
<feature type="domain" description="Carbohydrate kinase FGGY C-terminal" evidence="9">
    <location>
        <begin position="258"/>
        <end position="449"/>
    </location>
</feature>
<evidence type="ECO:0000256" key="5">
    <source>
        <dbReference type="ARBA" id="ARBA00022840"/>
    </source>
</evidence>
<dbReference type="InterPro" id="IPR043129">
    <property type="entry name" value="ATPase_NBD"/>
</dbReference>
<dbReference type="Gene3D" id="3.30.420.40">
    <property type="match status" value="2"/>
</dbReference>
<dbReference type="InterPro" id="IPR018484">
    <property type="entry name" value="FGGY_N"/>
</dbReference>
<keyword evidence="2" id="KW-0808">Transferase</keyword>
<reference evidence="10" key="1">
    <citation type="journal article" date="2020" name="mSystems">
        <title>Genome- and Community-Level Interaction Insights into Carbon Utilization and Element Cycling Functions of Hydrothermarchaeota in Hydrothermal Sediment.</title>
        <authorList>
            <person name="Zhou Z."/>
            <person name="Liu Y."/>
            <person name="Xu W."/>
            <person name="Pan J."/>
            <person name="Luo Z.H."/>
            <person name="Li M."/>
        </authorList>
    </citation>
    <scope>NUCLEOTIDE SEQUENCE [LARGE SCALE GENOMIC DNA]</scope>
    <source>
        <strain evidence="10">SpSt-573</strain>
    </source>
</reference>
<sequence>MASLRYLAFDLGAESGRAMGASFDGSHLAVEEVHRFATGPVRVLDSLHWDVLRFWSEMQTALGKATRLEGAELASLGVDTWGVDFALLAADDSLLGNPYHYRDSRTNGMMEEAFRVVPRAEIYRQTGIQFMQLNTLYQLLAMARAGSPVLKAASTLLTMPDLFNFWLCGVKTNEFTNATTTQCFDTRQNAWAVGLLERLGIPTGIFQKVTPPCTALGSLRRSVAQDVGCQPIPVVAVGSHDTASAVAAVPAEGRDFIYISSGTWSLMGVENPAPLVNEQTLAYDFTNEGGLNQTFRFLKNIMGMWLLQECRREWAREGRSYSYDELTELARQAPSLQGLIVPSDGRFLPPGPMAERIRAFCRETGQPVPQTHGEVVRCILESLALEYRWVAEKLELLNGRRFPVIHIFGGGSRNRLLNQFTADAVGRPVVAGPVEATAVGNVLAQMMALGHIASLEEGRAIVRRSFELSVFEPQEKAPWDDAYERYLRLKEARSDH</sequence>
<proteinExistence type="inferred from homology"/>
<dbReference type="Pfam" id="PF02782">
    <property type="entry name" value="FGGY_C"/>
    <property type="match status" value="1"/>
</dbReference>
<protein>
    <submittedName>
        <fullName evidence="10">Rhamnulokinase</fullName>
    </submittedName>
</protein>
<dbReference type="GO" id="GO:0006071">
    <property type="term" value="P:glycerol metabolic process"/>
    <property type="evidence" value="ECO:0007669"/>
    <property type="project" value="TreeGrafter"/>
</dbReference>
<evidence type="ECO:0000256" key="7">
    <source>
        <dbReference type="ARBA" id="ARBA00023308"/>
    </source>
</evidence>
<dbReference type="AlphaFoldDB" id="A0A7C4KFG7"/>
<evidence type="ECO:0000256" key="4">
    <source>
        <dbReference type="ARBA" id="ARBA00022777"/>
    </source>
</evidence>
<dbReference type="InterPro" id="IPR013449">
    <property type="entry name" value="Rhamnulokinase"/>
</dbReference>
<accession>A0A7C4KFG7</accession>
<dbReference type="PANTHER" id="PTHR10196:SF93">
    <property type="entry name" value="L-RHAMNULOKINASE"/>
    <property type="match status" value="1"/>
</dbReference>
<evidence type="ECO:0000256" key="2">
    <source>
        <dbReference type="ARBA" id="ARBA00022679"/>
    </source>
</evidence>
<dbReference type="EMBL" id="DSYK01000074">
    <property type="protein sequence ID" value="HGS20502.1"/>
    <property type="molecule type" value="Genomic_DNA"/>
</dbReference>
<keyword evidence="3" id="KW-0547">Nucleotide-binding</keyword>
<evidence type="ECO:0000313" key="10">
    <source>
        <dbReference type="EMBL" id="HGS20502.1"/>
    </source>
</evidence>
<keyword evidence="4 10" id="KW-0418">Kinase</keyword>
<dbReference type="InterPro" id="IPR000577">
    <property type="entry name" value="Carb_kinase_FGGY"/>
</dbReference>
<dbReference type="GO" id="GO:0005829">
    <property type="term" value="C:cytosol"/>
    <property type="evidence" value="ECO:0007669"/>
    <property type="project" value="TreeGrafter"/>
</dbReference>
<name>A0A7C4KFG7_9CHLR</name>
<evidence type="ECO:0000256" key="3">
    <source>
        <dbReference type="ARBA" id="ARBA00022741"/>
    </source>
</evidence>
<keyword evidence="7" id="KW-0684">Rhamnose metabolism</keyword>
<evidence type="ECO:0000256" key="6">
    <source>
        <dbReference type="ARBA" id="ARBA00023157"/>
    </source>
</evidence>
<comment type="similarity">
    <text evidence="1">Belongs to the FGGY kinase family.</text>
</comment>
<keyword evidence="6" id="KW-1015">Disulfide bond</keyword>
<keyword evidence="5" id="KW-0067">ATP-binding</keyword>
<dbReference type="GO" id="GO:0008993">
    <property type="term" value="F:rhamnulokinase activity"/>
    <property type="evidence" value="ECO:0007669"/>
    <property type="project" value="InterPro"/>
</dbReference>
<dbReference type="PIRSF" id="PIRSF000538">
    <property type="entry name" value="GlpK"/>
    <property type="match status" value="1"/>
</dbReference>
<dbReference type="SUPFAM" id="SSF53067">
    <property type="entry name" value="Actin-like ATPase domain"/>
    <property type="match status" value="2"/>
</dbReference>